<gene>
    <name evidence="1" type="ORF">GGR46_002471</name>
</gene>
<dbReference type="EMBL" id="JACIEH010000002">
    <property type="protein sequence ID" value="MBB4098907.1"/>
    <property type="molecule type" value="Genomic_DNA"/>
</dbReference>
<dbReference type="Pfam" id="PF07309">
    <property type="entry name" value="FlaF"/>
    <property type="match status" value="1"/>
</dbReference>
<protein>
    <submittedName>
        <fullName evidence="1">Flagellar protein FlaF</fullName>
    </submittedName>
</protein>
<dbReference type="InterPro" id="IPR010845">
    <property type="entry name" value="FlaF"/>
</dbReference>
<dbReference type="AlphaFoldDB" id="A0A7W6JSQ2"/>
<keyword evidence="2" id="KW-1185">Reference proteome</keyword>
<name>A0A7W6JSQ2_9SPHN</name>
<accession>A0A7W6JSQ2</accession>
<dbReference type="GO" id="GO:0044781">
    <property type="term" value="P:bacterial-type flagellum organization"/>
    <property type="evidence" value="ECO:0007669"/>
    <property type="project" value="InterPro"/>
</dbReference>
<dbReference type="Proteomes" id="UP000557392">
    <property type="component" value="Unassembled WGS sequence"/>
</dbReference>
<keyword evidence="1" id="KW-0966">Cell projection</keyword>
<reference evidence="1 2" key="1">
    <citation type="submission" date="2020-08" db="EMBL/GenBank/DDBJ databases">
        <title>Genomic Encyclopedia of Type Strains, Phase IV (KMG-IV): sequencing the most valuable type-strain genomes for metagenomic binning, comparative biology and taxonomic classification.</title>
        <authorList>
            <person name="Goeker M."/>
        </authorList>
    </citation>
    <scope>NUCLEOTIDE SEQUENCE [LARGE SCALE GENOMIC DNA]</scope>
    <source>
        <strain evidence="1 2">DSM 101806</strain>
    </source>
</reference>
<dbReference type="NCBIfam" id="NF009435">
    <property type="entry name" value="PRK12794.1"/>
    <property type="match status" value="1"/>
</dbReference>
<comment type="caution">
    <text evidence="1">The sequence shown here is derived from an EMBL/GenBank/DDBJ whole genome shotgun (WGS) entry which is preliminary data.</text>
</comment>
<evidence type="ECO:0000313" key="2">
    <source>
        <dbReference type="Proteomes" id="UP000557392"/>
    </source>
</evidence>
<organism evidence="1 2">
    <name type="scientific">Sphingomonas kyeonggiensis</name>
    <dbReference type="NCBI Taxonomy" id="1268553"/>
    <lineage>
        <taxon>Bacteria</taxon>
        <taxon>Pseudomonadati</taxon>
        <taxon>Pseudomonadota</taxon>
        <taxon>Alphaproteobacteria</taxon>
        <taxon>Sphingomonadales</taxon>
        <taxon>Sphingomonadaceae</taxon>
        <taxon>Sphingomonas</taxon>
    </lineage>
</organism>
<dbReference type="RefSeq" id="WP_183998064.1">
    <property type="nucleotide sequence ID" value="NZ_JACIEH010000002.1"/>
</dbReference>
<evidence type="ECO:0000313" key="1">
    <source>
        <dbReference type="EMBL" id="MBB4098907.1"/>
    </source>
</evidence>
<keyword evidence="1" id="KW-0282">Flagellum</keyword>
<keyword evidence="1" id="KW-0969">Cilium</keyword>
<proteinExistence type="predicted"/>
<sequence length="120" mass="13573">MTLNAYQAARARAETPRSAELRLLGEITGEMMEAEERGLKGALLMPALHRNRQMWNAFSNDCNDPNNGLPRDLRAQIVSIGLWVDRFTSDVIAGRERIRELIEVNRTIMEGLRVPQRVAA</sequence>